<reference evidence="1 2" key="1">
    <citation type="journal article" date="2014" name="Agronomy (Basel)">
        <title>A Draft Genome Sequence for Ensete ventricosum, the Drought-Tolerant Tree Against Hunger.</title>
        <authorList>
            <person name="Harrison J."/>
            <person name="Moore K.A."/>
            <person name="Paszkiewicz K."/>
            <person name="Jones T."/>
            <person name="Grant M."/>
            <person name="Ambacheew D."/>
            <person name="Muzemil S."/>
            <person name="Studholme D.J."/>
        </authorList>
    </citation>
    <scope>NUCLEOTIDE SEQUENCE [LARGE SCALE GENOMIC DNA]</scope>
</reference>
<organism evidence="1 2">
    <name type="scientific">Ensete ventricosum</name>
    <name type="common">Abyssinian banana</name>
    <name type="synonym">Musa ensete</name>
    <dbReference type="NCBI Taxonomy" id="4639"/>
    <lineage>
        <taxon>Eukaryota</taxon>
        <taxon>Viridiplantae</taxon>
        <taxon>Streptophyta</taxon>
        <taxon>Embryophyta</taxon>
        <taxon>Tracheophyta</taxon>
        <taxon>Spermatophyta</taxon>
        <taxon>Magnoliopsida</taxon>
        <taxon>Liliopsida</taxon>
        <taxon>Zingiberales</taxon>
        <taxon>Musaceae</taxon>
        <taxon>Ensete</taxon>
    </lineage>
</organism>
<dbReference type="AlphaFoldDB" id="A0A426YE17"/>
<proteinExistence type="predicted"/>
<evidence type="ECO:0000313" key="1">
    <source>
        <dbReference type="EMBL" id="RRT50002.1"/>
    </source>
</evidence>
<dbReference type="Proteomes" id="UP000287651">
    <property type="component" value="Unassembled WGS sequence"/>
</dbReference>
<evidence type="ECO:0000313" key="2">
    <source>
        <dbReference type="Proteomes" id="UP000287651"/>
    </source>
</evidence>
<protein>
    <submittedName>
        <fullName evidence="1">Uncharacterized protein</fullName>
    </submittedName>
</protein>
<accession>A0A426YE17</accession>
<comment type="caution">
    <text evidence="1">The sequence shown here is derived from an EMBL/GenBank/DDBJ whole genome shotgun (WGS) entry which is preliminary data.</text>
</comment>
<dbReference type="EMBL" id="AMZH03013002">
    <property type="protein sequence ID" value="RRT50002.1"/>
    <property type="molecule type" value="Genomic_DNA"/>
</dbReference>
<sequence length="97" mass="10921">MSREGQDHAEVRLGITGSSTLVYDTIRRMTMDLRSECRSTVEAGMVRVTKELDYFSAHIRLRELSKSEDKVEALVVKGAEEVENAEANSKYQVRAKG</sequence>
<gene>
    <name evidence="1" type="ORF">B296_00040105</name>
</gene>
<name>A0A426YE17_ENSVE</name>